<sequence>MHPATTFVIDRSPAQERKSKRGTILICALQGITVLLVATSASLSLAHSSYPWMVWLQFTGMTLMLMGIAMQLSEHLTMANMRNLRLVMTPQGVTYTSSAGTFSAPWTAVKKTKFRGHPGGIGSTAPHVVVHVPGWNGPVSGFPLFNRLLLHLTDTGVDSNQIATAVHHLSGGTRQTVVF</sequence>
<evidence type="ECO:0000313" key="2">
    <source>
        <dbReference type="EMBL" id="MBA8825843.1"/>
    </source>
</evidence>
<comment type="caution">
    <text evidence="2">The sequence shown here is derived from an EMBL/GenBank/DDBJ whole genome shotgun (WGS) entry which is preliminary data.</text>
</comment>
<keyword evidence="3" id="KW-1185">Reference proteome</keyword>
<keyword evidence="1" id="KW-0812">Transmembrane</keyword>
<proteinExistence type="predicted"/>
<organism evidence="2 3">
    <name type="scientific">Halosaccharopolyspora lacisalsi</name>
    <dbReference type="NCBI Taxonomy" id="1000566"/>
    <lineage>
        <taxon>Bacteria</taxon>
        <taxon>Bacillati</taxon>
        <taxon>Actinomycetota</taxon>
        <taxon>Actinomycetes</taxon>
        <taxon>Pseudonocardiales</taxon>
        <taxon>Pseudonocardiaceae</taxon>
        <taxon>Halosaccharopolyspora</taxon>
    </lineage>
</organism>
<reference evidence="2 3" key="1">
    <citation type="submission" date="2020-07" db="EMBL/GenBank/DDBJ databases">
        <title>Sequencing the genomes of 1000 actinobacteria strains.</title>
        <authorList>
            <person name="Klenk H.-P."/>
        </authorList>
    </citation>
    <scope>NUCLEOTIDE SEQUENCE [LARGE SCALE GENOMIC DNA]</scope>
    <source>
        <strain evidence="2 3">DSM 45975</strain>
    </source>
</reference>
<dbReference type="Proteomes" id="UP000569329">
    <property type="component" value="Unassembled WGS sequence"/>
</dbReference>
<protein>
    <submittedName>
        <fullName evidence="2">Uncharacterized protein</fullName>
    </submittedName>
</protein>
<feature type="transmembrane region" description="Helical" evidence="1">
    <location>
        <begin position="52"/>
        <end position="72"/>
    </location>
</feature>
<gene>
    <name evidence="2" type="ORF">FHX42_003209</name>
</gene>
<evidence type="ECO:0000313" key="3">
    <source>
        <dbReference type="Proteomes" id="UP000569329"/>
    </source>
</evidence>
<feature type="transmembrane region" description="Helical" evidence="1">
    <location>
        <begin position="24"/>
        <end position="46"/>
    </location>
</feature>
<dbReference type="EMBL" id="JACGWZ010000004">
    <property type="protein sequence ID" value="MBA8825843.1"/>
    <property type="molecule type" value="Genomic_DNA"/>
</dbReference>
<dbReference type="AlphaFoldDB" id="A0A839DXS1"/>
<evidence type="ECO:0000256" key="1">
    <source>
        <dbReference type="SAM" id="Phobius"/>
    </source>
</evidence>
<dbReference type="RefSeq" id="WP_182545099.1">
    <property type="nucleotide sequence ID" value="NZ_JACGWZ010000004.1"/>
</dbReference>
<keyword evidence="1" id="KW-0472">Membrane</keyword>
<keyword evidence="1" id="KW-1133">Transmembrane helix</keyword>
<name>A0A839DXS1_9PSEU</name>
<accession>A0A839DXS1</accession>